<dbReference type="InterPro" id="IPR016181">
    <property type="entry name" value="Acyl_CoA_acyltransferase"/>
</dbReference>
<comment type="caution">
    <text evidence="2">The sequence shown here is derived from an EMBL/GenBank/DDBJ whole genome shotgun (WGS) entry which is preliminary data.</text>
</comment>
<dbReference type="Gene3D" id="3.40.630.30">
    <property type="match status" value="1"/>
</dbReference>
<evidence type="ECO:0000313" key="3">
    <source>
        <dbReference type="Proteomes" id="UP001499841"/>
    </source>
</evidence>
<proteinExistence type="predicted"/>
<feature type="domain" description="N-acetyltransferase" evidence="1">
    <location>
        <begin position="14"/>
        <end position="209"/>
    </location>
</feature>
<dbReference type="InterPro" id="IPR052523">
    <property type="entry name" value="Trichothecene_AcTrans"/>
</dbReference>
<evidence type="ECO:0000313" key="2">
    <source>
        <dbReference type="EMBL" id="GAA4287629.1"/>
    </source>
</evidence>
<sequence>MAHAPDDLPPAGSTLVRPLGPEEVRTAVALLARGMRDNPLHLAAYGRDERLRRARHARLLTGRLDVAPTLALAGAFRGGVLVGVCGAAPAGTCRLTTVQRLRMLPTLARLGPAAAARVLAWTGAWSRHDPTTPHVHLGPVGVDAHLQGRGVGTALLAHHCRRLDAEGQVGYLETDRPQNVSFYSRFGYAVVGEETVLGVANWFMARDPSAA</sequence>
<dbReference type="EMBL" id="BAABBA010000008">
    <property type="protein sequence ID" value="GAA4287629.1"/>
    <property type="molecule type" value="Genomic_DNA"/>
</dbReference>
<keyword evidence="3" id="KW-1185">Reference proteome</keyword>
<evidence type="ECO:0000259" key="1">
    <source>
        <dbReference type="PROSITE" id="PS51186"/>
    </source>
</evidence>
<protein>
    <recommendedName>
        <fullName evidence="1">N-acetyltransferase domain-containing protein</fullName>
    </recommendedName>
</protein>
<name>A0ABP8EUG5_9MICO</name>
<dbReference type="PANTHER" id="PTHR42791">
    <property type="entry name" value="GNAT FAMILY ACETYLTRANSFERASE"/>
    <property type="match status" value="1"/>
</dbReference>
<reference evidence="3" key="1">
    <citation type="journal article" date="2019" name="Int. J. Syst. Evol. Microbiol.">
        <title>The Global Catalogue of Microorganisms (GCM) 10K type strain sequencing project: providing services to taxonomists for standard genome sequencing and annotation.</title>
        <authorList>
            <consortium name="The Broad Institute Genomics Platform"/>
            <consortium name="The Broad Institute Genome Sequencing Center for Infectious Disease"/>
            <person name="Wu L."/>
            <person name="Ma J."/>
        </authorList>
    </citation>
    <scope>NUCLEOTIDE SEQUENCE [LARGE SCALE GENOMIC DNA]</scope>
    <source>
        <strain evidence="3">JCM 17459</strain>
    </source>
</reference>
<dbReference type="PANTHER" id="PTHR42791:SF1">
    <property type="entry name" value="N-ACETYLTRANSFERASE DOMAIN-CONTAINING PROTEIN"/>
    <property type="match status" value="1"/>
</dbReference>
<dbReference type="InterPro" id="IPR000182">
    <property type="entry name" value="GNAT_dom"/>
</dbReference>
<dbReference type="SUPFAM" id="SSF55729">
    <property type="entry name" value="Acyl-CoA N-acyltransferases (Nat)"/>
    <property type="match status" value="1"/>
</dbReference>
<dbReference type="Pfam" id="PF00583">
    <property type="entry name" value="Acetyltransf_1"/>
    <property type="match status" value="1"/>
</dbReference>
<accession>A0ABP8EUG5</accession>
<dbReference type="Proteomes" id="UP001499841">
    <property type="component" value="Unassembled WGS sequence"/>
</dbReference>
<dbReference type="RefSeq" id="WP_345040527.1">
    <property type="nucleotide sequence ID" value="NZ_BAABBA010000008.1"/>
</dbReference>
<organism evidence="2 3">
    <name type="scientific">Georgenia daeguensis</name>
    <dbReference type="NCBI Taxonomy" id="908355"/>
    <lineage>
        <taxon>Bacteria</taxon>
        <taxon>Bacillati</taxon>
        <taxon>Actinomycetota</taxon>
        <taxon>Actinomycetes</taxon>
        <taxon>Micrococcales</taxon>
        <taxon>Bogoriellaceae</taxon>
        <taxon>Georgenia</taxon>
    </lineage>
</organism>
<dbReference type="PROSITE" id="PS51186">
    <property type="entry name" value="GNAT"/>
    <property type="match status" value="1"/>
</dbReference>
<dbReference type="CDD" id="cd04301">
    <property type="entry name" value="NAT_SF"/>
    <property type="match status" value="1"/>
</dbReference>
<gene>
    <name evidence="2" type="ORF">GCM10022262_19880</name>
</gene>